<evidence type="ECO:0000313" key="3">
    <source>
        <dbReference type="Proteomes" id="UP000320300"/>
    </source>
</evidence>
<keyword evidence="1" id="KW-1133">Transmembrane helix</keyword>
<reference evidence="2 3" key="1">
    <citation type="submission" date="2017-05" db="EMBL/GenBank/DDBJ databases">
        <authorList>
            <person name="Varghese N."/>
            <person name="Submissions S."/>
        </authorList>
    </citation>
    <scope>NUCLEOTIDE SEQUENCE [LARGE SCALE GENOMIC DNA]</scope>
    <source>
        <strain evidence="2 3">DSM 19036</strain>
    </source>
</reference>
<gene>
    <name evidence="2" type="ORF">SAMN06265348_110277</name>
</gene>
<dbReference type="RefSeq" id="WP_142529976.1">
    <property type="nucleotide sequence ID" value="NZ_CBCSJO010000010.1"/>
</dbReference>
<name>A0A521F818_9SPHI</name>
<organism evidence="2 3">
    <name type="scientific">Pedobacter westerhofensis</name>
    <dbReference type="NCBI Taxonomy" id="425512"/>
    <lineage>
        <taxon>Bacteria</taxon>
        <taxon>Pseudomonadati</taxon>
        <taxon>Bacteroidota</taxon>
        <taxon>Sphingobacteriia</taxon>
        <taxon>Sphingobacteriales</taxon>
        <taxon>Sphingobacteriaceae</taxon>
        <taxon>Pedobacter</taxon>
    </lineage>
</organism>
<protein>
    <submittedName>
        <fullName evidence="2">Uncharacterized protein</fullName>
    </submittedName>
</protein>
<keyword evidence="1" id="KW-0472">Membrane</keyword>
<feature type="transmembrane region" description="Helical" evidence="1">
    <location>
        <begin position="7"/>
        <end position="24"/>
    </location>
</feature>
<dbReference type="AlphaFoldDB" id="A0A521F818"/>
<evidence type="ECO:0000256" key="1">
    <source>
        <dbReference type="SAM" id="Phobius"/>
    </source>
</evidence>
<dbReference type="EMBL" id="FXTN01000010">
    <property type="protein sequence ID" value="SMO92313.1"/>
    <property type="molecule type" value="Genomic_DNA"/>
</dbReference>
<dbReference type="OrthoDB" id="768858at2"/>
<evidence type="ECO:0000313" key="2">
    <source>
        <dbReference type="EMBL" id="SMO92313.1"/>
    </source>
</evidence>
<proteinExistence type="predicted"/>
<sequence length="163" mass="18113">MKGLQGIIIGAVVGFLSGIGYLNMNVKKSLWSVLFPVVTIITTGVGALAGGRISNNLQRSDKIDRALGIDKVYYTHYKVGRFWESKSTWHDCKGKLHTLKTFKAAQNTVSYLNELKISDHGTSASTINVTKYHQAAKNESFARLREKYGQEFLNYLEGKEGHG</sequence>
<dbReference type="Proteomes" id="UP000320300">
    <property type="component" value="Unassembled WGS sequence"/>
</dbReference>
<feature type="transmembrane region" description="Helical" evidence="1">
    <location>
        <begin position="30"/>
        <end position="50"/>
    </location>
</feature>
<keyword evidence="3" id="KW-1185">Reference proteome</keyword>
<accession>A0A521F818</accession>
<keyword evidence="1" id="KW-0812">Transmembrane</keyword>